<dbReference type="KEGG" id="ebi:EbC_06330"/>
<dbReference type="InterPro" id="IPR003593">
    <property type="entry name" value="AAA+_ATPase"/>
</dbReference>
<feature type="domain" description="ABC transporter" evidence="6">
    <location>
        <begin position="2"/>
        <end position="232"/>
    </location>
</feature>
<dbReference type="SUPFAM" id="SSF52540">
    <property type="entry name" value="P-loop containing nucleoside triphosphate hydrolases"/>
    <property type="match status" value="1"/>
</dbReference>
<keyword evidence="8" id="KW-1185">Reference proteome</keyword>
<organism evidence="8">
    <name type="scientific">Erwinia billingiae (strain Eb661)</name>
    <dbReference type="NCBI Taxonomy" id="634500"/>
    <lineage>
        <taxon>Bacteria</taxon>
        <taxon>Pseudomonadati</taxon>
        <taxon>Pseudomonadota</taxon>
        <taxon>Gammaproteobacteria</taxon>
        <taxon>Enterobacterales</taxon>
        <taxon>Erwiniaceae</taxon>
        <taxon>Erwinia</taxon>
    </lineage>
</organism>
<dbReference type="PANTHER" id="PTHR43820">
    <property type="entry name" value="HIGH-AFFINITY BRANCHED-CHAIN AMINO ACID TRANSPORT ATP-BINDING PROTEIN LIVF"/>
    <property type="match status" value="1"/>
</dbReference>
<dbReference type="NCBIfam" id="TIGR03410">
    <property type="entry name" value="urea_trans_UrtE"/>
    <property type="match status" value="1"/>
</dbReference>
<dbReference type="HOGENOM" id="CLU_000604_1_2_6"/>
<dbReference type="Gene3D" id="3.40.50.300">
    <property type="entry name" value="P-loop containing nucleotide triphosphate hydrolases"/>
    <property type="match status" value="1"/>
</dbReference>
<dbReference type="CDD" id="cd03224">
    <property type="entry name" value="ABC_TM1139_LivF_branched"/>
    <property type="match status" value="1"/>
</dbReference>
<evidence type="ECO:0000256" key="4">
    <source>
        <dbReference type="ARBA" id="ARBA00022840"/>
    </source>
</evidence>
<dbReference type="SMART" id="SM00382">
    <property type="entry name" value="AAA"/>
    <property type="match status" value="1"/>
</dbReference>
<dbReference type="InterPro" id="IPR003439">
    <property type="entry name" value="ABC_transporter-like_ATP-bd"/>
</dbReference>
<accession>D8MMV7</accession>
<dbReference type="Pfam" id="PF00005">
    <property type="entry name" value="ABC_tran"/>
    <property type="match status" value="1"/>
</dbReference>
<sequence length="232" mass="25581">MLKVSELNQYYGGSHILRGLSFEVKTGEITCLLGRNGVGKTTLLKCLMGIIPAKSGTISWQDKILNGRKPHQRVQAGIAYVPQGREIFPRLTVEENLLMGLARFSGAEAKQVPEEIYRLFPVLKEMKQRRGGDLSGGQQQQLAIGRALACRPQLLILDEPTEGIQPSVIKEIGAVIRQLAQRGDMAILLVEQFYDFAAELADSYLVMSRGEIVQRGRGDSMETDGVRSLVAI</sequence>
<dbReference type="eggNOG" id="COG0410">
    <property type="taxonomic scope" value="Bacteria"/>
</dbReference>
<evidence type="ECO:0000256" key="3">
    <source>
        <dbReference type="ARBA" id="ARBA00022741"/>
    </source>
</evidence>
<dbReference type="PROSITE" id="PS50893">
    <property type="entry name" value="ABC_TRANSPORTER_2"/>
    <property type="match status" value="1"/>
</dbReference>
<dbReference type="GO" id="GO:0005524">
    <property type="term" value="F:ATP binding"/>
    <property type="evidence" value="ECO:0007669"/>
    <property type="project" value="UniProtKB-KW"/>
</dbReference>
<dbReference type="PANTHER" id="PTHR43820:SF5">
    <property type="entry name" value="HIGH-AFFINITY BRANCHED-CHAIN AMINO ACID TRANSPORT ATP-BINDING PROTEIN"/>
    <property type="match status" value="1"/>
</dbReference>
<keyword evidence="5" id="KW-0029">Amino-acid transport</keyword>
<evidence type="ECO:0000313" key="7">
    <source>
        <dbReference type="EMBL" id="CAX58164.1"/>
    </source>
</evidence>
<dbReference type="GO" id="GO:0016887">
    <property type="term" value="F:ATP hydrolysis activity"/>
    <property type="evidence" value="ECO:0007669"/>
    <property type="project" value="InterPro"/>
</dbReference>
<keyword evidence="3" id="KW-0547">Nucleotide-binding</keyword>
<dbReference type="AlphaFoldDB" id="D8MMV7"/>
<evidence type="ECO:0000256" key="2">
    <source>
        <dbReference type="ARBA" id="ARBA00022448"/>
    </source>
</evidence>
<keyword evidence="4 7" id="KW-0067">ATP-binding</keyword>
<gene>
    <name evidence="7" type="ordered locus">EbC_06330</name>
</gene>
<comment type="similarity">
    <text evidence="1">Belongs to the ABC transporter superfamily. Drug exporter-2 (TC 3.A.1.117) family.</text>
</comment>
<evidence type="ECO:0000259" key="6">
    <source>
        <dbReference type="PROSITE" id="PS50893"/>
    </source>
</evidence>
<dbReference type="EMBL" id="FP236843">
    <property type="protein sequence ID" value="CAX58164.1"/>
    <property type="molecule type" value="Genomic_DNA"/>
</dbReference>
<dbReference type="RefSeq" id="WP_013200669.1">
    <property type="nucleotide sequence ID" value="NC_014306.1"/>
</dbReference>
<dbReference type="GeneID" id="90510643"/>
<dbReference type="Proteomes" id="UP000008793">
    <property type="component" value="Chromosome"/>
</dbReference>
<dbReference type="STRING" id="634500.EbC_06330"/>
<name>D8MMV7_ERWBE</name>
<evidence type="ECO:0000256" key="5">
    <source>
        <dbReference type="ARBA" id="ARBA00022970"/>
    </source>
</evidence>
<dbReference type="InterPro" id="IPR027417">
    <property type="entry name" value="P-loop_NTPase"/>
</dbReference>
<proteinExistence type="inferred from homology"/>
<evidence type="ECO:0000313" key="8">
    <source>
        <dbReference type="Proteomes" id="UP000008793"/>
    </source>
</evidence>
<evidence type="ECO:0000256" key="1">
    <source>
        <dbReference type="ARBA" id="ARBA00006526"/>
    </source>
</evidence>
<protein>
    <submittedName>
        <fullName evidence="7">ABC transporter subunit, ATP-binding subunit</fullName>
    </submittedName>
</protein>
<reference evidence="7 8" key="1">
    <citation type="journal article" date="2010" name="BMC Genomics">
        <title>Genome comparison of the epiphytic bacteria Erwinia billingiae and E. tasmaniensis with the pear pathogen E. pyrifoliae.</title>
        <authorList>
            <person name="Kube M."/>
            <person name="Migdoll A.M."/>
            <person name="Gehring I."/>
            <person name="Heitmann K."/>
            <person name="Mayer Y."/>
            <person name="Kuhl H."/>
            <person name="Knaust F."/>
            <person name="Geider K."/>
            <person name="Reinhardt R."/>
        </authorList>
    </citation>
    <scope>NUCLEOTIDE SEQUENCE [LARGE SCALE GENOMIC DNA]</scope>
    <source>
        <strain evidence="7 8">Eb661</strain>
    </source>
</reference>
<dbReference type="InterPro" id="IPR052156">
    <property type="entry name" value="BCAA_Transport_ATP-bd_LivF"/>
</dbReference>
<keyword evidence="2" id="KW-0813">Transport</keyword>
<dbReference type="InterPro" id="IPR017780">
    <property type="entry name" value="ABC_transptr_urea_ATP-bd_UrtE"/>
</dbReference>
<dbReference type="GO" id="GO:0015658">
    <property type="term" value="F:branched-chain amino acid transmembrane transporter activity"/>
    <property type="evidence" value="ECO:0007669"/>
    <property type="project" value="TreeGrafter"/>
</dbReference>
<dbReference type="GO" id="GO:0015807">
    <property type="term" value="P:L-amino acid transport"/>
    <property type="evidence" value="ECO:0007669"/>
    <property type="project" value="TreeGrafter"/>
</dbReference>